<proteinExistence type="predicted"/>
<name>A0A7X3LU86_9HYPH</name>
<dbReference type="Gene3D" id="3.40.50.1110">
    <property type="entry name" value="SGNH hydrolase"/>
    <property type="match status" value="1"/>
</dbReference>
<dbReference type="GO" id="GO:0004622">
    <property type="term" value="F:phosphatidylcholine lysophospholipase activity"/>
    <property type="evidence" value="ECO:0007669"/>
    <property type="project" value="TreeGrafter"/>
</dbReference>
<dbReference type="EMBL" id="WUMV01000003">
    <property type="protein sequence ID" value="MXN65163.1"/>
    <property type="molecule type" value="Genomic_DNA"/>
</dbReference>
<dbReference type="PANTHER" id="PTHR30383">
    <property type="entry name" value="THIOESTERASE 1/PROTEASE 1/LYSOPHOSPHOLIPASE L1"/>
    <property type="match status" value="1"/>
</dbReference>
<dbReference type="PROSITE" id="PS01098">
    <property type="entry name" value="LIPASE_GDSL_SER"/>
    <property type="match status" value="1"/>
</dbReference>
<dbReference type="CDD" id="cd01822">
    <property type="entry name" value="Lysophospholipase_L1_like"/>
    <property type="match status" value="1"/>
</dbReference>
<dbReference type="Proteomes" id="UP000433101">
    <property type="component" value="Unassembled WGS sequence"/>
</dbReference>
<dbReference type="SUPFAM" id="SSF52266">
    <property type="entry name" value="SGNH hydrolase"/>
    <property type="match status" value="1"/>
</dbReference>
<dbReference type="PANTHER" id="PTHR30383:SF24">
    <property type="entry name" value="THIOESTERASE 1_PROTEASE 1_LYSOPHOSPHOLIPASE L1"/>
    <property type="match status" value="1"/>
</dbReference>
<evidence type="ECO:0000259" key="1">
    <source>
        <dbReference type="Pfam" id="PF13472"/>
    </source>
</evidence>
<dbReference type="InterPro" id="IPR051532">
    <property type="entry name" value="Ester_Hydrolysis_Enzymes"/>
</dbReference>
<dbReference type="AlphaFoldDB" id="A0A7X3LU86"/>
<protein>
    <submittedName>
        <fullName evidence="2">Arylesterase</fullName>
    </submittedName>
</protein>
<dbReference type="Pfam" id="PF13472">
    <property type="entry name" value="Lipase_GDSL_2"/>
    <property type="match status" value="1"/>
</dbReference>
<sequence>MWGIAAKRSRGRALLIRTVTFFLALALAFGTLLPPHAKADTLKIVAFGDSLTAGYGLPPAEAFPVQLQKALAEKGLDVEVVNAGVSGDTTTGGLARLDWSVPEDADAVILELGGNDALRGLPPETTRENLDEMVARLKERGIAVLVAGIRAPRNLGEEYAQAFDPVFADVAQAHGARLYPYFLEGIPLSPETVQGDGLHPTGKGVAIIVENILPSVEELMEQVRSRTHK</sequence>
<evidence type="ECO:0000313" key="2">
    <source>
        <dbReference type="EMBL" id="MXN65163.1"/>
    </source>
</evidence>
<organism evidence="2 3">
    <name type="scientific">Stappia sediminis</name>
    <dbReference type="NCBI Taxonomy" id="2692190"/>
    <lineage>
        <taxon>Bacteria</taxon>
        <taxon>Pseudomonadati</taxon>
        <taxon>Pseudomonadota</taxon>
        <taxon>Alphaproteobacteria</taxon>
        <taxon>Hyphomicrobiales</taxon>
        <taxon>Stappiaceae</taxon>
        <taxon>Stappia</taxon>
    </lineage>
</organism>
<gene>
    <name evidence="2" type="ORF">GR183_09605</name>
</gene>
<reference evidence="2 3" key="1">
    <citation type="submission" date="2019-12" db="EMBL/GenBank/DDBJ databases">
        <authorList>
            <person name="Li M."/>
        </authorList>
    </citation>
    <scope>NUCLEOTIDE SEQUENCE [LARGE SCALE GENOMIC DNA]</scope>
    <source>
        <strain evidence="2 3">GBMRC 2046</strain>
    </source>
</reference>
<keyword evidence="3" id="KW-1185">Reference proteome</keyword>
<comment type="caution">
    <text evidence="2">The sequence shown here is derived from an EMBL/GenBank/DDBJ whole genome shotgun (WGS) entry which is preliminary data.</text>
</comment>
<accession>A0A7X3LU86</accession>
<feature type="domain" description="SGNH hydrolase-type esterase" evidence="1">
    <location>
        <begin position="46"/>
        <end position="206"/>
    </location>
</feature>
<evidence type="ECO:0000313" key="3">
    <source>
        <dbReference type="Proteomes" id="UP000433101"/>
    </source>
</evidence>
<dbReference type="InterPro" id="IPR036514">
    <property type="entry name" value="SGNH_hydro_sf"/>
</dbReference>
<dbReference type="InterPro" id="IPR008265">
    <property type="entry name" value="Lipase_GDSL_AS"/>
</dbReference>
<dbReference type="GO" id="GO:0006629">
    <property type="term" value="P:lipid metabolic process"/>
    <property type="evidence" value="ECO:0007669"/>
    <property type="project" value="InterPro"/>
</dbReference>
<dbReference type="InterPro" id="IPR013830">
    <property type="entry name" value="SGNH_hydro"/>
</dbReference>